<dbReference type="InterPro" id="IPR017871">
    <property type="entry name" value="ABC_transporter-like_CS"/>
</dbReference>
<evidence type="ECO:0000259" key="3">
    <source>
        <dbReference type="PROSITE" id="PS50893"/>
    </source>
</evidence>
<dbReference type="SUPFAM" id="SSF52540">
    <property type="entry name" value="P-loop containing nucleoside triphosphate hydrolases"/>
    <property type="match status" value="1"/>
</dbReference>
<accession>A0A1H1FGZ2</accession>
<reference evidence="5" key="1">
    <citation type="submission" date="2016-10" db="EMBL/GenBank/DDBJ databases">
        <authorList>
            <person name="Varghese N."/>
            <person name="Submissions S."/>
        </authorList>
    </citation>
    <scope>NUCLEOTIDE SEQUENCE [LARGE SCALE GENOMIC DNA]</scope>
    <source>
        <strain evidence="5">DSM 44142</strain>
    </source>
</reference>
<proteinExistence type="predicted"/>
<evidence type="ECO:0000313" key="5">
    <source>
        <dbReference type="Proteomes" id="UP000183053"/>
    </source>
</evidence>
<evidence type="ECO:0000256" key="1">
    <source>
        <dbReference type="ARBA" id="ARBA00022741"/>
    </source>
</evidence>
<dbReference type="Gene3D" id="3.40.50.300">
    <property type="entry name" value="P-loop containing nucleotide triphosphate hydrolases"/>
    <property type="match status" value="1"/>
</dbReference>
<protein>
    <submittedName>
        <fullName evidence="4">ABC-2 type transport system ATP-binding protein</fullName>
    </submittedName>
</protein>
<keyword evidence="5" id="KW-1185">Reference proteome</keyword>
<keyword evidence="2 4" id="KW-0067">ATP-binding</keyword>
<dbReference type="STRING" id="47312.SAMN04489765_2710"/>
<dbReference type="InterPro" id="IPR003439">
    <property type="entry name" value="ABC_transporter-like_ATP-bd"/>
</dbReference>
<dbReference type="InterPro" id="IPR027417">
    <property type="entry name" value="P-loop_NTPase"/>
</dbReference>
<dbReference type="PROSITE" id="PS50893">
    <property type="entry name" value="ABC_TRANSPORTER_2"/>
    <property type="match status" value="1"/>
</dbReference>
<evidence type="ECO:0000313" key="4">
    <source>
        <dbReference type="EMBL" id="SDR00094.1"/>
    </source>
</evidence>
<dbReference type="PANTHER" id="PTHR43038">
    <property type="entry name" value="ATP-BINDING CASSETTE, SUB-FAMILY H, MEMBER 1"/>
    <property type="match status" value="1"/>
</dbReference>
<dbReference type="RefSeq" id="WP_068568435.1">
    <property type="nucleotide sequence ID" value="NZ_AP025457.1"/>
</dbReference>
<dbReference type="OrthoDB" id="9804819at2"/>
<dbReference type="SMART" id="SM00382">
    <property type="entry name" value="AAA"/>
    <property type="match status" value="1"/>
</dbReference>
<sequence length="243" mass="25239">MNSAITLAGLTVVRSSTTVLDRLDAEIPAGAITGLLGPSGSGKTTLMRVIVGAQRITRGSATVLGRPAGSADLRARVGYTTQSPAVYGDLTVAQNVEYFGALYPARRASAQADVAEAIAAVGLGDFADRRAEALSGGQRSRVSIACALVAHPELLILDEPTVGLDPLLRAELWERFSAMAAAGTTLLVSSHVLDEAAHCSRLLLLREGRLVAALTPPELLSRTGAPTLDEAFLTLVRAQEATA</sequence>
<dbReference type="Pfam" id="PF00005">
    <property type="entry name" value="ABC_tran"/>
    <property type="match status" value="1"/>
</dbReference>
<dbReference type="Proteomes" id="UP000183053">
    <property type="component" value="Unassembled WGS sequence"/>
</dbReference>
<feature type="domain" description="ABC transporter" evidence="3">
    <location>
        <begin position="5"/>
        <end position="232"/>
    </location>
</feature>
<dbReference type="PROSITE" id="PS00211">
    <property type="entry name" value="ABC_TRANSPORTER_1"/>
    <property type="match status" value="1"/>
</dbReference>
<dbReference type="AlphaFoldDB" id="A0A1H1FGZ2"/>
<dbReference type="EMBL" id="FNLF01000002">
    <property type="protein sequence ID" value="SDR00094.1"/>
    <property type="molecule type" value="Genomic_DNA"/>
</dbReference>
<evidence type="ECO:0000256" key="2">
    <source>
        <dbReference type="ARBA" id="ARBA00022840"/>
    </source>
</evidence>
<dbReference type="CDD" id="cd03230">
    <property type="entry name" value="ABC_DR_subfamily_A"/>
    <property type="match status" value="1"/>
</dbReference>
<keyword evidence="1" id="KW-0547">Nucleotide-binding</keyword>
<dbReference type="GO" id="GO:0005524">
    <property type="term" value="F:ATP binding"/>
    <property type="evidence" value="ECO:0007669"/>
    <property type="project" value="UniProtKB-KW"/>
</dbReference>
<gene>
    <name evidence="4" type="ORF">SAMN04489765_2710</name>
</gene>
<dbReference type="InterPro" id="IPR003593">
    <property type="entry name" value="AAA+_ATPase"/>
</dbReference>
<organism evidence="4 5">
    <name type="scientific">Tsukamurella pulmonis</name>
    <dbReference type="NCBI Taxonomy" id="47312"/>
    <lineage>
        <taxon>Bacteria</taxon>
        <taxon>Bacillati</taxon>
        <taxon>Actinomycetota</taxon>
        <taxon>Actinomycetes</taxon>
        <taxon>Mycobacteriales</taxon>
        <taxon>Tsukamurellaceae</taxon>
        <taxon>Tsukamurella</taxon>
    </lineage>
</organism>
<dbReference type="PANTHER" id="PTHR43038:SF3">
    <property type="entry name" value="ABC TRANSPORTER G FAMILY MEMBER 20 ISOFORM X1"/>
    <property type="match status" value="1"/>
</dbReference>
<dbReference type="GO" id="GO:0016887">
    <property type="term" value="F:ATP hydrolysis activity"/>
    <property type="evidence" value="ECO:0007669"/>
    <property type="project" value="InterPro"/>
</dbReference>
<name>A0A1H1FGZ2_9ACTN</name>